<dbReference type="EMBL" id="JBHSIU010000130">
    <property type="protein sequence ID" value="MFC5008076.1"/>
    <property type="molecule type" value="Genomic_DNA"/>
</dbReference>
<dbReference type="PROSITE" id="PS00880">
    <property type="entry name" value="ACB_1"/>
    <property type="match status" value="1"/>
</dbReference>
<dbReference type="InterPro" id="IPR000582">
    <property type="entry name" value="Acyl-CoA-binding_protein"/>
</dbReference>
<dbReference type="InterPro" id="IPR014352">
    <property type="entry name" value="FERM/acyl-CoA-bd_prot_sf"/>
</dbReference>
<dbReference type="PROSITE" id="PS51228">
    <property type="entry name" value="ACB_2"/>
    <property type="match status" value="1"/>
</dbReference>
<gene>
    <name evidence="3" type="ORF">ACFPIJ_60970</name>
</gene>
<name>A0ABV9WKF1_9ACTN</name>
<proteinExistence type="predicted"/>
<dbReference type="RefSeq" id="WP_380128728.1">
    <property type="nucleotide sequence ID" value="NZ_JBHSIU010000130.1"/>
</dbReference>
<evidence type="ECO:0000256" key="1">
    <source>
        <dbReference type="ARBA" id="ARBA00023121"/>
    </source>
</evidence>
<dbReference type="Pfam" id="PF00887">
    <property type="entry name" value="ACBP"/>
    <property type="match status" value="1"/>
</dbReference>
<evidence type="ECO:0000313" key="3">
    <source>
        <dbReference type="EMBL" id="MFC5008076.1"/>
    </source>
</evidence>
<dbReference type="PANTHER" id="PTHR23310:SF62">
    <property type="entry name" value="ACYL-COA BINDING PROTEIN 1, ISOFORM A"/>
    <property type="match status" value="1"/>
</dbReference>
<dbReference type="PRINTS" id="PR00689">
    <property type="entry name" value="ACOABINDINGP"/>
</dbReference>
<dbReference type="InterPro" id="IPR035984">
    <property type="entry name" value="Acyl-CoA-binding_sf"/>
</dbReference>
<protein>
    <submittedName>
        <fullName evidence="3">Acyl-CoA-binding protein</fullName>
    </submittedName>
</protein>
<keyword evidence="4" id="KW-1185">Reference proteome</keyword>
<comment type="caution">
    <text evidence="3">The sequence shown here is derived from an EMBL/GenBank/DDBJ whole genome shotgun (WGS) entry which is preliminary data.</text>
</comment>
<organism evidence="3 4">
    <name type="scientific">Dactylosporangium cerinum</name>
    <dbReference type="NCBI Taxonomy" id="1434730"/>
    <lineage>
        <taxon>Bacteria</taxon>
        <taxon>Bacillati</taxon>
        <taxon>Actinomycetota</taxon>
        <taxon>Actinomycetes</taxon>
        <taxon>Micromonosporales</taxon>
        <taxon>Micromonosporaceae</taxon>
        <taxon>Dactylosporangium</taxon>
    </lineage>
</organism>
<dbReference type="PANTHER" id="PTHR23310">
    <property type="entry name" value="ACYL-COA-BINDING PROTEIN, ACBP"/>
    <property type="match status" value="1"/>
</dbReference>
<sequence>MSLSAEFDQAQIDVKQLDQRPANDVLLRLYALYKQGTHGDADGKRPGVFDLVGRAKYDAWKALAGTTQEDAQRQYVALVTELRG</sequence>
<evidence type="ECO:0000313" key="4">
    <source>
        <dbReference type="Proteomes" id="UP001595912"/>
    </source>
</evidence>
<dbReference type="InterPro" id="IPR022408">
    <property type="entry name" value="Acyl-CoA-binding_prot_CS"/>
</dbReference>
<feature type="domain" description="ACB" evidence="2">
    <location>
        <begin position="3"/>
        <end position="84"/>
    </location>
</feature>
<evidence type="ECO:0000259" key="2">
    <source>
        <dbReference type="PROSITE" id="PS51228"/>
    </source>
</evidence>
<dbReference type="Gene3D" id="1.20.80.10">
    <property type="match status" value="1"/>
</dbReference>
<keyword evidence="1" id="KW-0446">Lipid-binding</keyword>
<dbReference type="SUPFAM" id="SSF47027">
    <property type="entry name" value="Acyl-CoA binding protein"/>
    <property type="match status" value="1"/>
</dbReference>
<dbReference type="Proteomes" id="UP001595912">
    <property type="component" value="Unassembled WGS sequence"/>
</dbReference>
<accession>A0ABV9WKF1</accession>
<reference evidence="4" key="1">
    <citation type="journal article" date="2019" name="Int. J. Syst. Evol. Microbiol.">
        <title>The Global Catalogue of Microorganisms (GCM) 10K type strain sequencing project: providing services to taxonomists for standard genome sequencing and annotation.</title>
        <authorList>
            <consortium name="The Broad Institute Genomics Platform"/>
            <consortium name="The Broad Institute Genome Sequencing Center for Infectious Disease"/>
            <person name="Wu L."/>
            <person name="Ma J."/>
        </authorList>
    </citation>
    <scope>NUCLEOTIDE SEQUENCE [LARGE SCALE GENOMIC DNA]</scope>
    <source>
        <strain evidence="4">CGMCC 4.7152</strain>
    </source>
</reference>